<dbReference type="InterPro" id="IPR011010">
    <property type="entry name" value="DNA_brk_join_enz"/>
</dbReference>
<dbReference type="GO" id="GO:0006310">
    <property type="term" value="P:DNA recombination"/>
    <property type="evidence" value="ECO:0007669"/>
    <property type="project" value="UniProtKB-KW"/>
</dbReference>
<keyword evidence="1" id="KW-0233">DNA recombination</keyword>
<dbReference type="SUPFAM" id="SSF56349">
    <property type="entry name" value="DNA breaking-rejoining enzymes"/>
    <property type="match status" value="1"/>
</dbReference>
<dbReference type="AlphaFoldDB" id="A0AAW4BZV7"/>
<proteinExistence type="predicted"/>
<organism evidence="2 3">
    <name type="scientific">Pseudomonas putida</name>
    <name type="common">Arthrobacter siderocapsulatus</name>
    <dbReference type="NCBI Taxonomy" id="303"/>
    <lineage>
        <taxon>Bacteria</taxon>
        <taxon>Pseudomonadati</taxon>
        <taxon>Pseudomonadota</taxon>
        <taxon>Gammaproteobacteria</taxon>
        <taxon>Pseudomonadales</taxon>
        <taxon>Pseudomonadaceae</taxon>
        <taxon>Pseudomonas</taxon>
    </lineage>
</organism>
<name>A0AAW4BZV7_PSEPU</name>
<dbReference type="Proteomes" id="UP000639504">
    <property type="component" value="Unassembled WGS sequence"/>
</dbReference>
<dbReference type="GO" id="GO:0015074">
    <property type="term" value="P:DNA integration"/>
    <property type="evidence" value="ECO:0007669"/>
    <property type="project" value="InterPro"/>
</dbReference>
<gene>
    <name evidence="2" type="ORF">IR015_25560</name>
</gene>
<dbReference type="InterPro" id="IPR013762">
    <property type="entry name" value="Integrase-like_cat_sf"/>
</dbReference>
<evidence type="ECO:0008006" key="4">
    <source>
        <dbReference type="Google" id="ProtNLM"/>
    </source>
</evidence>
<dbReference type="EMBL" id="JADLKB010000051">
    <property type="protein sequence ID" value="MBF8738776.1"/>
    <property type="molecule type" value="Genomic_DNA"/>
</dbReference>
<comment type="caution">
    <text evidence="2">The sequence shown here is derived from an EMBL/GenBank/DDBJ whole genome shotgun (WGS) entry which is preliminary data.</text>
</comment>
<dbReference type="GO" id="GO:0003677">
    <property type="term" value="F:DNA binding"/>
    <property type="evidence" value="ECO:0007669"/>
    <property type="project" value="InterPro"/>
</dbReference>
<protein>
    <recommendedName>
        <fullName evidence="4">Integrase</fullName>
    </recommendedName>
</protein>
<evidence type="ECO:0000313" key="2">
    <source>
        <dbReference type="EMBL" id="MBF8738776.1"/>
    </source>
</evidence>
<reference evidence="2" key="1">
    <citation type="submission" date="2020-10" db="EMBL/GenBank/DDBJ databases">
        <title>Genome sequences of Pseudomonas isolates.</title>
        <authorList>
            <person name="Wessels L."/>
            <person name="Reich F."/>
            <person name="Hammerl J."/>
        </authorList>
    </citation>
    <scope>NUCLEOTIDE SEQUENCE</scope>
    <source>
        <strain evidence="2">20-MO00640-0</strain>
    </source>
</reference>
<evidence type="ECO:0000256" key="1">
    <source>
        <dbReference type="ARBA" id="ARBA00023172"/>
    </source>
</evidence>
<accession>A0AAW4BZV7</accession>
<sequence length="135" mass="14747">MPTACSAPVWRAIAARLRSPQGLALLRHQLAKIVPSIFQPAGSSPHITVPETAGKHFTQAVQAKGFRHRPQYNCRHTYATMCLMSGMNPAFIAGQLGHSVQVLLSTYAKWLNSANDWAELAKLEANLIGTELVQD</sequence>
<dbReference type="Gene3D" id="1.10.443.10">
    <property type="entry name" value="Intergrase catalytic core"/>
    <property type="match status" value="1"/>
</dbReference>
<evidence type="ECO:0000313" key="3">
    <source>
        <dbReference type="Proteomes" id="UP000639504"/>
    </source>
</evidence>